<protein>
    <submittedName>
        <fullName evidence="2">Uncharacterized protein LOC103603981</fullName>
    </submittedName>
</protein>
<evidence type="ECO:0000313" key="1">
    <source>
        <dbReference type="Proteomes" id="UP000694923"/>
    </source>
</evidence>
<accession>A0ABM0S1P9</accession>
<organism evidence="1 2">
    <name type="scientific">Galeopterus variegatus</name>
    <name type="common">Malayan flying lemur</name>
    <name type="synonym">Cynocephalus variegatus</name>
    <dbReference type="NCBI Taxonomy" id="482537"/>
    <lineage>
        <taxon>Eukaryota</taxon>
        <taxon>Metazoa</taxon>
        <taxon>Chordata</taxon>
        <taxon>Craniata</taxon>
        <taxon>Vertebrata</taxon>
        <taxon>Euteleostomi</taxon>
        <taxon>Mammalia</taxon>
        <taxon>Eutheria</taxon>
        <taxon>Euarchontoglires</taxon>
        <taxon>Dermoptera</taxon>
        <taxon>Cynocephalidae</taxon>
        <taxon>Galeopterus</taxon>
    </lineage>
</organism>
<dbReference type="PANTHER" id="PTHR46435">
    <property type="entry name" value="E3 UBIQUITIN-PROTEIN LIGASE HECTD4-RELATED"/>
    <property type="match status" value="1"/>
</dbReference>
<dbReference type="InterPro" id="IPR043366">
    <property type="entry name" value="HECTD4"/>
</dbReference>
<sequence>MFYMYFTILTFETKNPTELAERLRSVCGNQSNAYARLLEYRLNALRGLWNAQRQLALEEQHERESSGDEETLALLKRQGLLQQPEQAPFTSRMGLLLVFPLIQSQSRTDPSLCNITAEVLLNCLRDCQPLSLTKEPADCLNGIETLLCSWLEETSDTGRHIPYKQKENAAAALVALACARGSLKTFVHTVHLLQKQTDLGSLPVADVLYRLLLLEGGPGSPSCLLGGKHIVSWGYEDMLPAPDSNTGSSSENKDADLGRCLTADGLYLYTTNSVGRGVSKLGSGLHGTLRGFVYCRNEELEPGWVAFGSGCLLHRPVSFDNKPHSLFQAIDQNTLQVCQMVPMPANHLPVGSTMSTVHLSSDGTYFYWIWSPASLNEKTPKGHSVFMDIFELVVENGVFVANPLQERTILMRKEGESAKSINEMLLSRLSRYRASPSATLAALTGSTISNTLKEDQAGSFSLMFVSQVLASSLVYNISDGQFTSRADLIDAAGSSLGRGALVPGLGACYDTVNNMLWTCSNDYIDQWCNPGNQAFHYVCQRLGVSHIITEPKEEAITTNEVINQLLHHVGAMCIHQLNLLATNPNLPITSVLGKQHPIEAHHLSSICDIMEKAMVNGDTCIIRCILVVFQVVFKFFFSPQTERNRDIIRRSGLLLWQLLMAPKDQICPEIQKEVCLAIR</sequence>
<evidence type="ECO:0000313" key="2">
    <source>
        <dbReference type="RefSeq" id="XP_008586790.1"/>
    </source>
</evidence>
<reference evidence="2" key="1">
    <citation type="submission" date="2025-08" db="UniProtKB">
        <authorList>
            <consortium name="RefSeq"/>
        </authorList>
    </citation>
    <scope>IDENTIFICATION</scope>
</reference>
<gene>
    <name evidence="2" type="primary">LOC103603981</name>
</gene>
<dbReference type="Proteomes" id="UP000694923">
    <property type="component" value="Unplaced"/>
</dbReference>
<keyword evidence="1" id="KW-1185">Reference proteome</keyword>
<dbReference type="PANTHER" id="PTHR46435:SF1">
    <property type="entry name" value="E3 UBIQUITIN-PROTEIN LIGASE HECTD4-RELATED"/>
    <property type="match status" value="1"/>
</dbReference>
<proteinExistence type="predicted"/>
<dbReference type="RefSeq" id="XP_008586790.1">
    <property type="nucleotide sequence ID" value="XM_008588568.1"/>
</dbReference>
<name>A0ABM0S1P9_GALVR</name>
<dbReference type="GeneID" id="103603981"/>